<name>A0AA90JY08_9ACTN</name>
<accession>A0AA90JY08</accession>
<sequence length="110" mass="11459">MTQEGVKVVALSVDDEATTRQVVEKHGLTFPVGHSADAHQVGAATGAFVHDDPAHLESTGFVLGPEGQVLVGVYSNGAIGRLVPDDVIGMIQYVKRLATTAPSVPTELPD</sequence>
<dbReference type="InterPro" id="IPR036249">
    <property type="entry name" value="Thioredoxin-like_sf"/>
</dbReference>
<proteinExistence type="predicted"/>
<dbReference type="AlphaFoldDB" id="A0AA90JY08"/>
<dbReference type="Gene3D" id="3.40.30.10">
    <property type="entry name" value="Glutaredoxin"/>
    <property type="match status" value="1"/>
</dbReference>
<protein>
    <submittedName>
        <fullName evidence="1">Redoxin domain-containing protein</fullName>
    </submittedName>
</protein>
<dbReference type="SUPFAM" id="SSF52833">
    <property type="entry name" value="Thioredoxin-like"/>
    <property type="match status" value="1"/>
</dbReference>
<dbReference type="RefSeq" id="WP_271316912.1">
    <property type="nucleotide sequence ID" value="NZ_JABXJJ020000017.1"/>
</dbReference>
<dbReference type="EMBL" id="JABXJJ020000017">
    <property type="protein sequence ID" value="MDI5970676.1"/>
    <property type="molecule type" value="Genomic_DNA"/>
</dbReference>
<comment type="caution">
    <text evidence="1">The sequence shown here is derived from an EMBL/GenBank/DDBJ whole genome shotgun (WGS) entry which is preliminary data.</text>
</comment>
<evidence type="ECO:0000313" key="1">
    <source>
        <dbReference type="EMBL" id="MDI5970676.1"/>
    </source>
</evidence>
<gene>
    <name evidence="1" type="ORF">POF50_015215</name>
</gene>
<organism evidence="1">
    <name type="scientific">Streptantibioticus silvisoli</name>
    <dbReference type="NCBI Taxonomy" id="2705255"/>
    <lineage>
        <taxon>Bacteria</taxon>
        <taxon>Bacillati</taxon>
        <taxon>Actinomycetota</taxon>
        <taxon>Actinomycetes</taxon>
        <taxon>Kitasatosporales</taxon>
        <taxon>Streptomycetaceae</taxon>
        <taxon>Streptantibioticus</taxon>
    </lineage>
</organism>
<reference evidence="1" key="1">
    <citation type="submission" date="2023-05" db="EMBL/GenBank/DDBJ databases">
        <title>Streptantibioticus silvisoli sp. nov., acidotolerant actinomycetes 1 from pine litter.</title>
        <authorList>
            <person name="Swiecimska M."/>
            <person name="Golinska P."/>
            <person name="Sangal V."/>
            <person name="Wachnowicz B."/>
            <person name="Goodfellow M."/>
        </authorList>
    </citation>
    <scope>NUCLEOTIDE SEQUENCE</scope>
    <source>
        <strain evidence="1">SL13</strain>
    </source>
</reference>